<keyword evidence="2" id="KW-0479">Metal-binding</keyword>
<dbReference type="RefSeq" id="WP_381525653.1">
    <property type="nucleotide sequence ID" value="NZ_JBHULN010000014.1"/>
</dbReference>
<dbReference type="PANTHER" id="PTHR22726:SF1">
    <property type="entry name" value="METALLOENDOPEPTIDASE OMA1, MITOCHONDRIAL"/>
    <property type="match status" value="1"/>
</dbReference>
<dbReference type="Pfam" id="PF01435">
    <property type="entry name" value="Peptidase_M48"/>
    <property type="match status" value="1"/>
</dbReference>
<name>A0ABW5MA16_9BACT</name>
<reference evidence="9" key="1">
    <citation type="journal article" date="2019" name="Int. J. Syst. Evol. Microbiol.">
        <title>The Global Catalogue of Microorganisms (GCM) 10K type strain sequencing project: providing services to taxonomists for standard genome sequencing and annotation.</title>
        <authorList>
            <consortium name="The Broad Institute Genomics Platform"/>
            <consortium name="The Broad Institute Genome Sequencing Center for Infectious Disease"/>
            <person name="Wu L."/>
            <person name="Ma J."/>
        </authorList>
    </citation>
    <scope>NUCLEOTIDE SEQUENCE [LARGE SCALE GENOMIC DNA]</scope>
    <source>
        <strain evidence="9">KCTC 42805</strain>
    </source>
</reference>
<dbReference type="CDD" id="cd07331">
    <property type="entry name" value="M48C_Oma1_like"/>
    <property type="match status" value="1"/>
</dbReference>
<keyword evidence="1 6" id="KW-0645">Protease</keyword>
<dbReference type="EMBL" id="JBHULN010000014">
    <property type="protein sequence ID" value="MFD2573059.1"/>
    <property type="molecule type" value="Genomic_DNA"/>
</dbReference>
<dbReference type="Proteomes" id="UP001597469">
    <property type="component" value="Unassembled WGS sequence"/>
</dbReference>
<evidence type="ECO:0000256" key="3">
    <source>
        <dbReference type="ARBA" id="ARBA00022801"/>
    </source>
</evidence>
<evidence type="ECO:0000313" key="9">
    <source>
        <dbReference type="Proteomes" id="UP001597469"/>
    </source>
</evidence>
<proteinExistence type="inferred from homology"/>
<organism evidence="8 9">
    <name type="scientific">Spirosoma soli</name>
    <dbReference type="NCBI Taxonomy" id="1770529"/>
    <lineage>
        <taxon>Bacteria</taxon>
        <taxon>Pseudomonadati</taxon>
        <taxon>Bacteroidota</taxon>
        <taxon>Cytophagia</taxon>
        <taxon>Cytophagales</taxon>
        <taxon>Cytophagaceae</taxon>
        <taxon>Spirosoma</taxon>
    </lineage>
</organism>
<evidence type="ECO:0000259" key="7">
    <source>
        <dbReference type="Pfam" id="PF01435"/>
    </source>
</evidence>
<comment type="caution">
    <text evidence="8">The sequence shown here is derived from an EMBL/GenBank/DDBJ whole genome shotgun (WGS) entry which is preliminary data.</text>
</comment>
<dbReference type="PANTHER" id="PTHR22726">
    <property type="entry name" value="METALLOENDOPEPTIDASE OMA1"/>
    <property type="match status" value="1"/>
</dbReference>
<sequence length="268" mass="29494">MKRAIIAMLLIGFAVGCQKVPITGRKQLAFVPNSTLLPLSYQNYKEVLDTSRVVRGGSQADMVRQVGGRLRQAMEQYMNANGFADRLAGYQWEFNLIESPQVNAWCMPGGKVAFYTGILPYTQNEAGAAAVMGHEISHAIAEHGRERMSEGVVSNGLLTGGQLLLGSMSSPQRQQTNLLLLQAAGVAYQFGRQLPHSRAQESEADKLGVIFMAMAGYNPQEAVSFWGRMARAGGGKKPPEFLSTHPSDERRIRDLQALLPEAMKYYKR</sequence>
<accession>A0ABW5MA16</accession>
<protein>
    <submittedName>
        <fullName evidence="8">M48 family metallopeptidase</fullName>
    </submittedName>
</protein>
<feature type="domain" description="Peptidase M48" evidence="7">
    <location>
        <begin position="69"/>
        <end position="257"/>
    </location>
</feature>
<evidence type="ECO:0000256" key="6">
    <source>
        <dbReference type="RuleBase" id="RU003983"/>
    </source>
</evidence>
<gene>
    <name evidence="8" type="ORF">ACFSUS_20625</name>
</gene>
<dbReference type="Gene3D" id="3.30.2010.10">
    <property type="entry name" value="Metalloproteases ('zincins'), catalytic domain"/>
    <property type="match status" value="1"/>
</dbReference>
<keyword evidence="5 6" id="KW-0482">Metalloprotease</keyword>
<dbReference type="PROSITE" id="PS51257">
    <property type="entry name" value="PROKAR_LIPOPROTEIN"/>
    <property type="match status" value="1"/>
</dbReference>
<comment type="similarity">
    <text evidence="6">Belongs to the peptidase M48 family.</text>
</comment>
<keyword evidence="4 6" id="KW-0862">Zinc</keyword>
<keyword evidence="9" id="KW-1185">Reference proteome</keyword>
<comment type="cofactor">
    <cofactor evidence="6">
        <name>Zn(2+)</name>
        <dbReference type="ChEBI" id="CHEBI:29105"/>
    </cofactor>
    <text evidence="6">Binds 1 zinc ion per subunit.</text>
</comment>
<evidence type="ECO:0000256" key="2">
    <source>
        <dbReference type="ARBA" id="ARBA00022723"/>
    </source>
</evidence>
<evidence type="ECO:0000256" key="1">
    <source>
        <dbReference type="ARBA" id="ARBA00022670"/>
    </source>
</evidence>
<dbReference type="InterPro" id="IPR001915">
    <property type="entry name" value="Peptidase_M48"/>
</dbReference>
<dbReference type="InterPro" id="IPR051156">
    <property type="entry name" value="Mito/Outer_Membr_Metalloprot"/>
</dbReference>
<keyword evidence="3 6" id="KW-0378">Hydrolase</keyword>
<evidence type="ECO:0000313" key="8">
    <source>
        <dbReference type="EMBL" id="MFD2573059.1"/>
    </source>
</evidence>
<evidence type="ECO:0000256" key="5">
    <source>
        <dbReference type="ARBA" id="ARBA00023049"/>
    </source>
</evidence>
<evidence type="ECO:0000256" key="4">
    <source>
        <dbReference type="ARBA" id="ARBA00022833"/>
    </source>
</evidence>